<dbReference type="GO" id="GO:0006096">
    <property type="term" value="P:glycolytic process"/>
    <property type="evidence" value="ECO:0007669"/>
    <property type="project" value="InterPro"/>
</dbReference>
<dbReference type="GO" id="GO:0004340">
    <property type="term" value="F:glucokinase activity"/>
    <property type="evidence" value="ECO:0007669"/>
    <property type="project" value="UniProtKB-EC"/>
</dbReference>
<sequence>MEPLILGLDIGGTYVKFGMFDEHGNLKSKWQIKTVRGGDELVELIWHSIQENIPEYEECVGIGIGVPGLVDHQNGSIIEAVNMGLSDFNIAEAFKRYTDIPVVLENDANAAALGEFWKDTGEVQDMILVTLGTGVGSGIIIDSDLFRGKNGITGEIGHSIVDRNGYRCNCGRKGCLDTIASSTGIVRAALDAFDEHAVSFEKGISEDEMKAEDVFRLAEEGNATCQNVIQHAVESLGFALANYASMMNPQKILIGGGVSSAGQKFIDDIASSFYTFSLSKIASTTLIEKAHLGNDAGITGAAYLIYKQTGRMIKQ</sequence>
<dbReference type="PANTHER" id="PTHR18964">
    <property type="entry name" value="ROK (REPRESSOR, ORF, KINASE) FAMILY"/>
    <property type="match status" value="1"/>
</dbReference>
<proteinExistence type="inferred from homology"/>
<evidence type="ECO:0000256" key="1">
    <source>
        <dbReference type="ARBA" id="ARBA00006479"/>
    </source>
</evidence>
<keyword evidence="7" id="KW-0067">ATP-binding</keyword>
<keyword evidence="5" id="KW-0547">Nucleotide-binding</keyword>
<evidence type="ECO:0000256" key="4">
    <source>
        <dbReference type="ARBA" id="ARBA00022679"/>
    </source>
</evidence>
<dbReference type="InterPro" id="IPR049874">
    <property type="entry name" value="ROK_cs"/>
</dbReference>
<dbReference type="InterPro" id="IPR004654">
    <property type="entry name" value="ROK_glcA"/>
</dbReference>
<reference evidence="9 10" key="1">
    <citation type="submission" date="2019-12" db="EMBL/GenBank/DDBJ databases">
        <title>Salinicoccus cyprini sp. nov., isolated from gastro-intestinal tract of mirror carp, Cyprinus carpio var. specularis, collected from Gobind Sagar Reservoir, Himachal Pradesh, India.</title>
        <authorList>
            <person name="Talwar C."/>
            <person name="Singh A.K."/>
            <person name="Lal R."/>
            <person name="Negi R.K."/>
        </authorList>
    </citation>
    <scope>NUCLEOTIDE SEQUENCE [LARGE SCALE GENOMIC DNA]</scope>
    <source>
        <strain evidence="9 10">J-82</strain>
    </source>
</reference>
<dbReference type="Gene3D" id="3.30.420.40">
    <property type="match status" value="2"/>
</dbReference>
<protein>
    <recommendedName>
        <fullName evidence="3">Glucokinase</fullName>
        <ecNumber evidence="2">2.7.1.2</ecNumber>
    </recommendedName>
    <alternativeName>
        <fullName evidence="8">Glucose kinase</fullName>
    </alternativeName>
</protein>
<dbReference type="AlphaFoldDB" id="A0A6N8TZ25"/>
<dbReference type="GO" id="GO:0005524">
    <property type="term" value="F:ATP binding"/>
    <property type="evidence" value="ECO:0007669"/>
    <property type="project" value="UniProtKB-KW"/>
</dbReference>
<dbReference type="NCBIfam" id="TIGR00744">
    <property type="entry name" value="ROK_glcA_fam"/>
    <property type="match status" value="1"/>
</dbReference>
<dbReference type="InterPro" id="IPR043129">
    <property type="entry name" value="ATPase_NBD"/>
</dbReference>
<dbReference type="PROSITE" id="PS01125">
    <property type="entry name" value="ROK"/>
    <property type="match status" value="1"/>
</dbReference>
<evidence type="ECO:0000256" key="8">
    <source>
        <dbReference type="ARBA" id="ARBA00032386"/>
    </source>
</evidence>
<comment type="similarity">
    <text evidence="1">Belongs to the ROK (NagC/XylR) family.</text>
</comment>
<dbReference type="Proteomes" id="UP000436284">
    <property type="component" value="Unassembled WGS sequence"/>
</dbReference>
<dbReference type="GO" id="GO:0005737">
    <property type="term" value="C:cytoplasm"/>
    <property type="evidence" value="ECO:0007669"/>
    <property type="project" value="InterPro"/>
</dbReference>
<dbReference type="Pfam" id="PF00480">
    <property type="entry name" value="ROK"/>
    <property type="match status" value="1"/>
</dbReference>
<comment type="caution">
    <text evidence="9">The sequence shown here is derived from an EMBL/GenBank/DDBJ whole genome shotgun (WGS) entry which is preliminary data.</text>
</comment>
<evidence type="ECO:0000256" key="7">
    <source>
        <dbReference type="ARBA" id="ARBA00022840"/>
    </source>
</evidence>
<dbReference type="InterPro" id="IPR000600">
    <property type="entry name" value="ROK"/>
</dbReference>
<dbReference type="EC" id="2.7.1.2" evidence="2"/>
<accession>A0A6N8TZ25</accession>
<organism evidence="9 10">
    <name type="scientific">Salinicoccus hispanicus</name>
    <dbReference type="NCBI Taxonomy" id="157225"/>
    <lineage>
        <taxon>Bacteria</taxon>
        <taxon>Bacillati</taxon>
        <taxon>Bacillota</taxon>
        <taxon>Bacilli</taxon>
        <taxon>Bacillales</taxon>
        <taxon>Staphylococcaceae</taxon>
        <taxon>Salinicoccus</taxon>
    </lineage>
</organism>
<keyword evidence="4 9" id="KW-0808">Transferase</keyword>
<name>A0A6N8TZ25_9STAP</name>
<evidence type="ECO:0000256" key="6">
    <source>
        <dbReference type="ARBA" id="ARBA00022777"/>
    </source>
</evidence>
<evidence type="ECO:0000313" key="9">
    <source>
        <dbReference type="EMBL" id="MXQ51040.1"/>
    </source>
</evidence>
<dbReference type="SUPFAM" id="SSF53067">
    <property type="entry name" value="Actin-like ATPase domain"/>
    <property type="match status" value="1"/>
</dbReference>
<dbReference type="EMBL" id="WUUK01000002">
    <property type="protein sequence ID" value="MXQ51040.1"/>
    <property type="molecule type" value="Genomic_DNA"/>
</dbReference>
<evidence type="ECO:0000256" key="3">
    <source>
        <dbReference type="ARBA" id="ARBA00014701"/>
    </source>
</evidence>
<keyword evidence="10" id="KW-1185">Reference proteome</keyword>
<evidence type="ECO:0000313" key="10">
    <source>
        <dbReference type="Proteomes" id="UP000436284"/>
    </source>
</evidence>
<gene>
    <name evidence="9" type="ORF">GQ671_07120</name>
</gene>
<dbReference type="RefSeq" id="WP_160654762.1">
    <property type="nucleotide sequence ID" value="NZ_JBHRWU010000001.1"/>
</dbReference>
<dbReference type="OrthoDB" id="9810372at2"/>
<evidence type="ECO:0000256" key="2">
    <source>
        <dbReference type="ARBA" id="ARBA00012323"/>
    </source>
</evidence>
<keyword evidence="6 9" id="KW-0418">Kinase</keyword>
<evidence type="ECO:0000256" key="5">
    <source>
        <dbReference type="ARBA" id="ARBA00022741"/>
    </source>
</evidence>
<dbReference type="PANTHER" id="PTHR18964:SF149">
    <property type="entry name" value="BIFUNCTIONAL UDP-N-ACETYLGLUCOSAMINE 2-EPIMERASE_N-ACETYLMANNOSAMINE KINASE"/>
    <property type="match status" value="1"/>
</dbReference>